<feature type="region of interest" description="Disordered" evidence="1">
    <location>
        <begin position="279"/>
        <end position="392"/>
    </location>
</feature>
<feature type="compositionally biased region" description="Low complexity" evidence="1">
    <location>
        <begin position="304"/>
        <end position="314"/>
    </location>
</feature>
<sequence length="403" mass="44893">MPPAAPTDSNPNSAKEWWKRAQYLGYPDPSLLDITTYEARSASKFSETDSIYLKAVWQSRPVIDFHIAEYEREEYVARAQELMGLKPSPPLEAVERLLSIRLNLANFLKTVNTPFGSLTRPTPWPSSPRLHGAHRRLQKHLKFHPRKSEDEEIVNTAPVQLLVCTTLCSGIGTMKGRGSNRWYLERLETSTKPTLAILEVKQYKRGSSRQKIEWQEACQMAAWISTSLREKSKEKRTEGILRTSYNGKNRRILISQDYRALYLTVGQWGKGYERYLHGEHRPLTPPSKTNSPSRNLSWGRTDAKPAAAAAGGASPPRPRTPNRAQQAQAKTTTSPARAASPQKPGGQSPSDTTRANPASRTKAQSPARAQQTGKDAAAQRRDATDEDLDEDGTCHALLGSLLA</sequence>
<name>A0AAN6TWA4_9PEZI</name>
<feature type="compositionally biased region" description="Polar residues" evidence="1">
    <location>
        <begin position="322"/>
        <end position="335"/>
    </location>
</feature>
<dbReference type="EMBL" id="MU853234">
    <property type="protein sequence ID" value="KAK4121375.1"/>
    <property type="molecule type" value="Genomic_DNA"/>
</dbReference>
<accession>A0AAN6TWA4</accession>
<organism evidence="2 3">
    <name type="scientific">Parathielavia appendiculata</name>
    <dbReference type="NCBI Taxonomy" id="2587402"/>
    <lineage>
        <taxon>Eukaryota</taxon>
        <taxon>Fungi</taxon>
        <taxon>Dikarya</taxon>
        <taxon>Ascomycota</taxon>
        <taxon>Pezizomycotina</taxon>
        <taxon>Sordariomycetes</taxon>
        <taxon>Sordariomycetidae</taxon>
        <taxon>Sordariales</taxon>
        <taxon>Chaetomiaceae</taxon>
        <taxon>Parathielavia</taxon>
    </lineage>
</organism>
<feature type="compositionally biased region" description="Polar residues" evidence="1">
    <location>
        <begin position="345"/>
        <end position="373"/>
    </location>
</feature>
<proteinExistence type="predicted"/>
<reference evidence="2" key="1">
    <citation type="journal article" date="2023" name="Mol. Phylogenet. Evol.">
        <title>Genome-scale phylogeny and comparative genomics of the fungal order Sordariales.</title>
        <authorList>
            <person name="Hensen N."/>
            <person name="Bonometti L."/>
            <person name="Westerberg I."/>
            <person name="Brannstrom I.O."/>
            <person name="Guillou S."/>
            <person name="Cros-Aarteil S."/>
            <person name="Calhoun S."/>
            <person name="Haridas S."/>
            <person name="Kuo A."/>
            <person name="Mondo S."/>
            <person name="Pangilinan J."/>
            <person name="Riley R."/>
            <person name="LaButti K."/>
            <person name="Andreopoulos B."/>
            <person name="Lipzen A."/>
            <person name="Chen C."/>
            <person name="Yan M."/>
            <person name="Daum C."/>
            <person name="Ng V."/>
            <person name="Clum A."/>
            <person name="Steindorff A."/>
            <person name="Ohm R.A."/>
            <person name="Martin F."/>
            <person name="Silar P."/>
            <person name="Natvig D.O."/>
            <person name="Lalanne C."/>
            <person name="Gautier V."/>
            <person name="Ament-Velasquez S.L."/>
            <person name="Kruys A."/>
            <person name="Hutchinson M.I."/>
            <person name="Powell A.J."/>
            <person name="Barry K."/>
            <person name="Miller A.N."/>
            <person name="Grigoriev I.V."/>
            <person name="Debuchy R."/>
            <person name="Gladieux P."/>
            <person name="Hiltunen Thoren M."/>
            <person name="Johannesson H."/>
        </authorList>
    </citation>
    <scope>NUCLEOTIDE SEQUENCE</scope>
    <source>
        <strain evidence="2">CBS 731.68</strain>
    </source>
</reference>
<evidence type="ECO:0000256" key="1">
    <source>
        <dbReference type="SAM" id="MobiDB-lite"/>
    </source>
</evidence>
<dbReference type="AlphaFoldDB" id="A0AAN6TWA4"/>
<dbReference type="RefSeq" id="XP_062645146.1">
    <property type="nucleotide sequence ID" value="XM_062791379.1"/>
</dbReference>
<protein>
    <submittedName>
        <fullName evidence="2">Uncharacterized protein</fullName>
    </submittedName>
</protein>
<evidence type="ECO:0000313" key="3">
    <source>
        <dbReference type="Proteomes" id="UP001302602"/>
    </source>
</evidence>
<gene>
    <name evidence="2" type="ORF">N657DRAFT_635946</name>
</gene>
<reference evidence="2" key="2">
    <citation type="submission" date="2023-05" db="EMBL/GenBank/DDBJ databases">
        <authorList>
            <consortium name="Lawrence Berkeley National Laboratory"/>
            <person name="Steindorff A."/>
            <person name="Hensen N."/>
            <person name="Bonometti L."/>
            <person name="Westerberg I."/>
            <person name="Brannstrom I.O."/>
            <person name="Guillou S."/>
            <person name="Cros-Aarteil S."/>
            <person name="Calhoun S."/>
            <person name="Haridas S."/>
            <person name="Kuo A."/>
            <person name="Mondo S."/>
            <person name="Pangilinan J."/>
            <person name="Riley R."/>
            <person name="Labutti K."/>
            <person name="Andreopoulos B."/>
            <person name="Lipzen A."/>
            <person name="Chen C."/>
            <person name="Yanf M."/>
            <person name="Daum C."/>
            <person name="Ng V."/>
            <person name="Clum A."/>
            <person name="Ohm R."/>
            <person name="Martin F."/>
            <person name="Silar P."/>
            <person name="Natvig D."/>
            <person name="Lalanne C."/>
            <person name="Gautier V."/>
            <person name="Ament-Velasquez S.L."/>
            <person name="Kruys A."/>
            <person name="Hutchinson M.I."/>
            <person name="Powell A.J."/>
            <person name="Barry K."/>
            <person name="Miller A.N."/>
            <person name="Grigoriev I.V."/>
            <person name="Debuchy R."/>
            <person name="Gladieux P."/>
            <person name="Thoren M.H."/>
            <person name="Johannesson H."/>
        </authorList>
    </citation>
    <scope>NUCLEOTIDE SEQUENCE</scope>
    <source>
        <strain evidence="2">CBS 731.68</strain>
    </source>
</reference>
<keyword evidence="3" id="KW-1185">Reference proteome</keyword>
<dbReference type="GeneID" id="87828148"/>
<evidence type="ECO:0000313" key="2">
    <source>
        <dbReference type="EMBL" id="KAK4121375.1"/>
    </source>
</evidence>
<comment type="caution">
    <text evidence="2">The sequence shown here is derived from an EMBL/GenBank/DDBJ whole genome shotgun (WGS) entry which is preliminary data.</text>
</comment>
<dbReference type="Proteomes" id="UP001302602">
    <property type="component" value="Unassembled WGS sequence"/>
</dbReference>
<feature type="compositionally biased region" description="Polar residues" evidence="1">
    <location>
        <begin position="286"/>
        <end position="298"/>
    </location>
</feature>